<dbReference type="EMBL" id="LAZR01002948">
    <property type="protein sequence ID" value="KKN23695.1"/>
    <property type="molecule type" value="Genomic_DNA"/>
</dbReference>
<accession>A0A0F9NW00</accession>
<gene>
    <name evidence="1" type="ORF">LCGC14_0902540</name>
</gene>
<name>A0A0F9NW00_9ZZZZ</name>
<sequence length="59" mass="6877">MDTHYTDMKGKICWLLVWGDKPPNCCEGYCPGCGIYQLKERQKERARELAKEIDNLKEA</sequence>
<evidence type="ECO:0000313" key="1">
    <source>
        <dbReference type="EMBL" id="KKN23695.1"/>
    </source>
</evidence>
<reference evidence="1" key="1">
    <citation type="journal article" date="2015" name="Nature">
        <title>Complex archaea that bridge the gap between prokaryotes and eukaryotes.</title>
        <authorList>
            <person name="Spang A."/>
            <person name="Saw J.H."/>
            <person name="Jorgensen S.L."/>
            <person name="Zaremba-Niedzwiedzka K."/>
            <person name="Martijn J."/>
            <person name="Lind A.E."/>
            <person name="van Eijk R."/>
            <person name="Schleper C."/>
            <person name="Guy L."/>
            <person name="Ettema T.J."/>
        </authorList>
    </citation>
    <scope>NUCLEOTIDE SEQUENCE</scope>
</reference>
<comment type="caution">
    <text evidence="1">The sequence shown here is derived from an EMBL/GenBank/DDBJ whole genome shotgun (WGS) entry which is preliminary data.</text>
</comment>
<proteinExistence type="predicted"/>
<dbReference type="AlphaFoldDB" id="A0A0F9NW00"/>
<organism evidence="1">
    <name type="scientific">marine sediment metagenome</name>
    <dbReference type="NCBI Taxonomy" id="412755"/>
    <lineage>
        <taxon>unclassified sequences</taxon>
        <taxon>metagenomes</taxon>
        <taxon>ecological metagenomes</taxon>
    </lineage>
</organism>
<protein>
    <submittedName>
        <fullName evidence="1">Uncharacterized protein</fullName>
    </submittedName>
</protein>